<comment type="caution">
    <text evidence="2">The sequence shown here is derived from an EMBL/GenBank/DDBJ whole genome shotgun (WGS) entry which is preliminary data.</text>
</comment>
<name>A0ABT9QN07_9ACTN</name>
<organism evidence="2 3">
    <name type="scientific">Streptosporangium lutulentum</name>
    <dbReference type="NCBI Taxonomy" id="1461250"/>
    <lineage>
        <taxon>Bacteria</taxon>
        <taxon>Bacillati</taxon>
        <taxon>Actinomycetota</taxon>
        <taxon>Actinomycetes</taxon>
        <taxon>Streptosporangiales</taxon>
        <taxon>Streptosporangiaceae</taxon>
        <taxon>Streptosporangium</taxon>
    </lineage>
</organism>
<gene>
    <name evidence="2" type="ORF">J2853_007340</name>
</gene>
<dbReference type="RefSeq" id="WP_307565221.1">
    <property type="nucleotide sequence ID" value="NZ_JAUSQU010000001.1"/>
</dbReference>
<dbReference type="Proteomes" id="UP001225356">
    <property type="component" value="Unassembled WGS sequence"/>
</dbReference>
<evidence type="ECO:0000313" key="3">
    <source>
        <dbReference type="Proteomes" id="UP001225356"/>
    </source>
</evidence>
<dbReference type="EMBL" id="JAUSQU010000001">
    <property type="protein sequence ID" value="MDP9848129.1"/>
    <property type="molecule type" value="Genomic_DNA"/>
</dbReference>
<feature type="compositionally biased region" description="Basic and acidic residues" evidence="1">
    <location>
        <begin position="67"/>
        <end position="89"/>
    </location>
</feature>
<protein>
    <recommendedName>
        <fullName evidence="4">Secreted protein</fullName>
    </recommendedName>
</protein>
<keyword evidence="3" id="KW-1185">Reference proteome</keyword>
<evidence type="ECO:0000256" key="1">
    <source>
        <dbReference type="SAM" id="MobiDB-lite"/>
    </source>
</evidence>
<evidence type="ECO:0000313" key="2">
    <source>
        <dbReference type="EMBL" id="MDP9848129.1"/>
    </source>
</evidence>
<proteinExistence type="predicted"/>
<accession>A0ABT9QN07</accession>
<reference evidence="2 3" key="1">
    <citation type="submission" date="2023-07" db="EMBL/GenBank/DDBJ databases">
        <title>Sequencing the genomes of 1000 actinobacteria strains.</title>
        <authorList>
            <person name="Klenk H.-P."/>
        </authorList>
    </citation>
    <scope>NUCLEOTIDE SEQUENCE [LARGE SCALE GENOMIC DNA]</scope>
    <source>
        <strain evidence="2 3">DSM 46740</strain>
    </source>
</reference>
<sequence>MMTWCWGSMSCLGLVHAVDRDSGVDRQRNDQWRYASPGPRLLPLGPTTLGTFTVVFQSQAYGEVDDQKLKESTEQHEEQTHARDTEIHDFSLIVM</sequence>
<feature type="region of interest" description="Disordered" evidence="1">
    <location>
        <begin position="67"/>
        <end position="90"/>
    </location>
</feature>
<evidence type="ECO:0008006" key="4">
    <source>
        <dbReference type="Google" id="ProtNLM"/>
    </source>
</evidence>